<feature type="binding site" evidence="8">
    <location>
        <position position="25"/>
    </location>
    <ligand>
        <name>3-phosphoshikimate</name>
        <dbReference type="ChEBI" id="CHEBI:145989"/>
    </ligand>
</feature>
<feature type="binding site" evidence="8">
    <location>
        <position position="29"/>
    </location>
    <ligand>
        <name>3-phosphoshikimate</name>
        <dbReference type="ChEBI" id="CHEBI:145989"/>
    </ligand>
</feature>
<dbReference type="InterPro" id="IPR001986">
    <property type="entry name" value="Enolpyruvate_Tfrase_dom"/>
</dbReference>
<dbReference type="PROSITE" id="PS00104">
    <property type="entry name" value="EPSP_SYNTHASE_1"/>
    <property type="match status" value="1"/>
</dbReference>
<evidence type="ECO:0000313" key="11">
    <source>
        <dbReference type="Proteomes" id="UP000288405"/>
    </source>
</evidence>
<feature type="binding site" evidence="8">
    <location>
        <position position="344"/>
    </location>
    <ligand>
        <name>3-phosphoshikimate</name>
        <dbReference type="ChEBI" id="CHEBI:145989"/>
    </ligand>
</feature>
<evidence type="ECO:0000256" key="6">
    <source>
        <dbReference type="ARBA" id="ARBA00023141"/>
    </source>
</evidence>
<evidence type="ECO:0000259" key="9">
    <source>
        <dbReference type="Pfam" id="PF00275"/>
    </source>
</evidence>
<evidence type="ECO:0000256" key="2">
    <source>
        <dbReference type="ARBA" id="ARBA00009948"/>
    </source>
</evidence>
<feature type="binding site" evidence="8">
    <location>
        <position position="24"/>
    </location>
    <ligand>
        <name>phosphoenolpyruvate</name>
        <dbReference type="ChEBI" id="CHEBI:58702"/>
    </ligand>
</feature>
<dbReference type="UniPathway" id="UPA00053">
    <property type="reaction ID" value="UER00089"/>
</dbReference>
<comment type="subunit">
    <text evidence="8">Monomer.</text>
</comment>
<evidence type="ECO:0000256" key="5">
    <source>
        <dbReference type="ARBA" id="ARBA00022679"/>
    </source>
</evidence>
<evidence type="ECO:0000256" key="1">
    <source>
        <dbReference type="ARBA" id="ARBA00004811"/>
    </source>
</evidence>
<proteinExistence type="inferred from homology"/>
<sequence>MSSPAISLSYARGIQGEVTLPGSKSIANRAFLLAALAEGSTRLENMLLSDDTARMREALTALDVSMESGDEATQILVHGKGGRFSTARAVELFLGNAGTAMRPLAAVLAASDGEFILTGEPRMYERPIGPQIEAMRQIGADIEYLAESGYPPLRIRGTSLYGGTITLDGSLSSQYVSAILMVLPLLPQDSQLQLTGEVVSAPYIHLTVAMMRSFGAQVEVVSDREYRVKGGQGYKSPGVYWIEGDASSASYFLAAAAIAGGPVTVHGVGSASLQGDKKFADVLAKMGARVTYAERSITVEKGDALRGGDFDLNAIPDAAMTIATTALFAKGATRIRNVYNWRLKETDRLHAMATELRKTGAEVVEDADAITIVPPATIHHGTIETYDDHRMAMCFSLLAFAPAGVTILDPACCKKTFPDYFQTFQSLLT</sequence>
<accession>A0A432WS28</accession>
<dbReference type="InterPro" id="IPR023193">
    <property type="entry name" value="EPSP_synthase_CS"/>
</dbReference>
<dbReference type="SUPFAM" id="SSF55205">
    <property type="entry name" value="EPT/RTPC-like"/>
    <property type="match status" value="1"/>
</dbReference>
<evidence type="ECO:0000256" key="4">
    <source>
        <dbReference type="ARBA" id="ARBA00022605"/>
    </source>
</evidence>
<dbReference type="GO" id="GO:0009073">
    <property type="term" value="P:aromatic amino acid family biosynthetic process"/>
    <property type="evidence" value="ECO:0007669"/>
    <property type="project" value="UniProtKB-KW"/>
</dbReference>
<dbReference type="Gene3D" id="3.65.10.10">
    <property type="entry name" value="Enolpyruvate transferase domain"/>
    <property type="match status" value="2"/>
</dbReference>
<feature type="binding site" evidence="8">
    <location>
        <position position="348"/>
    </location>
    <ligand>
        <name>phosphoenolpyruvate</name>
        <dbReference type="ChEBI" id="CHEBI:58702"/>
    </ligand>
</feature>
<dbReference type="HAMAP" id="MF_00210">
    <property type="entry name" value="EPSP_synth"/>
    <property type="match status" value="1"/>
</dbReference>
<dbReference type="Proteomes" id="UP000288405">
    <property type="component" value="Unassembled WGS sequence"/>
</dbReference>
<feature type="binding site" evidence="8">
    <location>
        <position position="340"/>
    </location>
    <ligand>
        <name>3-phosphoshikimate</name>
        <dbReference type="ChEBI" id="CHEBI:145989"/>
    </ligand>
</feature>
<feature type="binding site" evidence="8">
    <location>
        <position position="98"/>
    </location>
    <ligand>
        <name>phosphoenolpyruvate</name>
        <dbReference type="ChEBI" id="CHEBI:58702"/>
    </ligand>
</feature>
<dbReference type="RefSeq" id="WP_126775877.1">
    <property type="nucleotide sequence ID" value="NZ_PIPM01000001.1"/>
</dbReference>
<feature type="binding site" evidence="8">
    <location>
        <position position="172"/>
    </location>
    <ligand>
        <name>3-phosphoshikimate</name>
        <dbReference type="ChEBI" id="CHEBI:145989"/>
    </ligand>
</feature>
<dbReference type="NCBIfam" id="TIGR01356">
    <property type="entry name" value="aroA"/>
    <property type="match status" value="1"/>
</dbReference>
<gene>
    <name evidence="8 10" type="primary">aroA</name>
    <name evidence="10" type="ORF">CWE11_01760</name>
</gene>
<dbReference type="InterPro" id="IPR006264">
    <property type="entry name" value="EPSP_synthase"/>
</dbReference>
<feature type="binding site" evidence="8">
    <location>
        <position position="126"/>
    </location>
    <ligand>
        <name>phosphoenolpyruvate</name>
        <dbReference type="ChEBI" id="CHEBI:58702"/>
    </ligand>
</feature>
<dbReference type="Pfam" id="PF00275">
    <property type="entry name" value="EPSP_synthase"/>
    <property type="match status" value="1"/>
</dbReference>
<protein>
    <recommendedName>
        <fullName evidence="8">3-phosphoshikimate 1-carboxyvinyltransferase</fullName>
        <ecNumber evidence="8">2.5.1.19</ecNumber>
    </recommendedName>
    <alternativeName>
        <fullName evidence="8">5-enolpyruvylshikimate-3-phosphate synthase</fullName>
        <shortName evidence="8">EPSP synthase</shortName>
        <shortName evidence="8">EPSPS</shortName>
    </alternativeName>
</protein>
<keyword evidence="11" id="KW-1185">Reference proteome</keyword>
<dbReference type="EMBL" id="PIPM01000001">
    <property type="protein sequence ID" value="RUO36565.1"/>
    <property type="molecule type" value="Genomic_DNA"/>
</dbReference>
<dbReference type="InterPro" id="IPR036968">
    <property type="entry name" value="Enolpyruvate_Tfrase_sf"/>
</dbReference>
<feature type="binding site" evidence="8">
    <location>
        <position position="24"/>
    </location>
    <ligand>
        <name>3-phosphoshikimate</name>
        <dbReference type="ChEBI" id="CHEBI:145989"/>
    </ligand>
</feature>
<keyword evidence="3 8" id="KW-0963">Cytoplasm</keyword>
<dbReference type="AlphaFoldDB" id="A0A432WS28"/>
<feature type="binding site" evidence="8">
    <location>
        <position position="390"/>
    </location>
    <ligand>
        <name>phosphoenolpyruvate</name>
        <dbReference type="ChEBI" id="CHEBI:58702"/>
    </ligand>
</feature>
<dbReference type="FunFam" id="3.65.10.10:FF:000003">
    <property type="entry name" value="3-phosphoshikimate 1-carboxyvinyltransferase"/>
    <property type="match status" value="1"/>
</dbReference>
<evidence type="ECO:0000313" key="10">
    <source>
        <dbReference type="EMBL" id="RUO36565.1"/>
    </source>
</evidence>
<feature type="binding site" evidence="8">
    <location>
        <position position="415"/>
    </location>
    <ligand>
        <name>phosphoenolpyruvate</name>
        <dbReference type="ChEBI" id="CHEBI:58702"/>
    </ligand>
</feature>
<dbReference type="OrthoDB" id="9809920at2"/>
<dbReference type="InterPro" id="IPR013792">
    <property type="entry name" value="RNA3'P_cycl/enolpyr_Trfase_a/b"/>
</dbReference>
<evidence type="ECO:0000256" key="3">
    <source>
        <dbReference type="ARBA" id="ARBA00022490"/>
    </source>
</evidence>
<comment type="subcellular location">
    <subcellularLocation>
        <location evidence="8">Cytoplasm</location>
    </subcellularLocation>
</comment>
<keyword evidence="4 8" id="KW-0028">Amino-acid biosynthesis</keyword>
<dbReference type="GO" id="GO:0009423">
    <property type="term" value="P:chorismate biosynthetic process"/>
    <property type="evidence" value="ECO:0007669"/>
    <property type="project" value="UniProtKB-UniRule"/>
</dbReference>
<comment type="caution">
    <text evidence="10">The sequence shown here is derived from an EMBL/GenBank/DDBJ whole genome shotgun (WGS) entry which is preliminary data.</text>
</comment>
<dbReference type="PANTHER" id="PTHR21090:SF5">
    <property type="entry name" value="PENTAFUNCTIONAL AROM POLYPEPTIDE"/>
    <property type="match status" value="1"/>
</dbReference>
<keyword evidence="6 8" id="KW-0057">Aromatic amino acid biosynthesis</keyword>
<feature type="domain" description="Enolpyruvate transferase" evidence="9">
    <location>
        <begin position="14"/>
        <end position="423"/>
    </location>
</feature>
<feature type="binding site" evidence="8">
    <location>
        <position position="317"/>
    </location>
    <ligand>
        <name>3-phosphoshikimate</name>
        <dbReference type="ChEBI" id="CHEBI:145989"/>
    </ligand>
</feature>
<feature type="binding site" evidence="8">
    <location>
        <position position="174"/>
    </location>
    <ligand>
        <name>3-phosphoshikimate</name>
        <dbReference type="ChEBI" id="CHEBI:145989"/>
    </ligand>
</feature>
<dbReference type="FunFam" id="3.65.10.10:FF:000004">
    <property type="entry name" value="3-phosphoshikimate 1-carboxyvinyltransferase"/>
    <property type="match status" value="1"/>
</dbReference>
<feature type="binding site" evidence="8">
    <location>
        <position position="200"/>
    </location>
    <ligand>
        <name>3-phosphoshikimate</name>
        <dbReference type="ChEBI" id="CHEBI:145989"/>
    </ligand>
</feature>
<comment type="function">
    <text evidence="8">Catalyzes the transfer of the enolpyruvyl moiety of phosphoenolpyruvate (PEP) to the 5-hydroxyl of shikimate-3-phosphate (S3P) to produce enolpyruvyl shikimate-3-phosphate and inorganic phosphate.</text>
</comment>
<keyword evidence="5 8" id="KW-0808">Transferase</keyword>
<dbReference type="GO" id="GO:0003866">
    <property type="term" value="F:3-phosphoshikimate 1-carboxyvinyltransferase activity"/>
    <property type="evidence" value="ECO:0007669"/>
    <property type="project" value="UniProtKB-UniRule"/>
</dbReference>
<dbReference type="PANTHER" id="PTHR21090">
    <property type="entry name" value="AROM/DEHYDROQUINATE SYNTHASE"/>
    <property type="match status" value="1"/>
</dbReference>
<reference evidence="10 11" key="1">
    <citation type="journal article" date="2011" name="Front. Microbiol.">
        <title>Genomic signatures of strain selection and enhancement in Bacillus atrophaeus var. globigii, a historical biowarfare simulant.</title>
        <authorList>
            <person name="Gibbons H.S."/>
            <person name="Broomall S.M."/>
            <person name="McNew L.A."/>
            <person name="Daligault H."/>
            <person name="Chapman C."/>
            <person name="Bruce D."/>
            <person name="Karavis M."/>
            <person name="Krepps M."/>
            <person name="McGregor P.A."/>
            <person name="Hong C."/>
            <person name="Park K.H."/>
            <person name="Akmal A."/>
            <person name="Feldman A."/>
            <person name="Lin J.S."/>
            <person name="Chang W.E."/>
            <person name="Higgs B.W."/>
            <person name="Demirev P."/>
            <person name="Lindquist J."/>
            <person name="Liem A."/>
            <person name="Fochler E."/>
            <person name="Read T.D."/>
            <person name="Tapia R."/>
            <person name="Johnson S."/>
            <person name="Bishop-Lilly K.A."/>
            <person name="Detter C."/>
            <person name="Han C."/>
            <person name="Sozhamannan S."/>
            <person name="Rosenzweig C.N."/>
            <person name="Skowronski E.W."/>
        </authorList>
    </citation>
    <scope>NUCLEOTIDE SEQUENCE [LARGE SCALE GENOMIC DNA]</scope>
    <source>
        <strain evidence="10 11">GYP-17</strain>
    </source>
</reference>
<feature type="active site" description="Proton acceptor" evidence="8">
    <location>
        <position position="317"/>
    </location>
</feature>
<comment type="catalytic activity">
    <reaction evidence="7">
        <text>3-phosphoshikimate + phosphoenolpyruvate = 5-O-(1-carboxyvinyl)-3-phosphoshikimate + phosphate</text>
        <dbReference type="Rhea" id="RHEA:21256"/>
        <dbReference type="ChEBI" id="CHEBI:43474"/>
        <dbReference type="ChEBI" id="CHEBI:57701"/>
        <dbReference type="ChEBI" id="CHEBI:58702"/>
        <dbReference type="ChEBI" id="CHEBI:145989"/>
        <dbReference type="EC" id="2.5.1.19"/>
    </reaction>
    <physiologicalReaction direction="left-to-right" evidence="7">
        <dbReference type="Rhea" id="RHEA:21257"/>
    </physiologicalReaction>
</comment>
<evidence type="ECO:0000256" key="7">
    <source>
        <dbReference type="ARBA" id="ARBA00044633"/>
    </source>
</evidence>
<dbReference type="GO" id="GO:0008652">
    <property type="term" value="P:amino acid biosynthetic process"/>
    <property type="evidence" value="ECO:0007669"/>
    <property type="project" value="UniProtKB-KW"/>
</dbReference>
<evidence type="ECO:0000256" key="8">
    <source>
        <dbReference type="HAMAP-Rule" id="MF_00210"/>
    </source>
</evidence>
<name>A0A432WS28_9GAMM</name>
<dbReference type="PIRSF" id="PIRSF000505">
    <property type="entry name" value="EPSPS"/>
    <property type="match status" value="1"/>
</dbReference>
<feature type="binding site" evidence="8">
    <location>
        <position position="174"/>
    </location>
    <ligand>
        <name>phosphoenolpyruvate</name>
        <dbReference type="ChEBI" id="CHEBI:58702"/>
    </ligand>
</feature>
<dbReference type="EC" id="2.5.1.19" evidence="8"/>
<organism evidence="10 11">
    <name type="scientific">Aliidiomarina sanyensis</name>
    <dbReference type="NCBI Taxonomy" id="1249555"/>
    <lineage>
        <taxon>Bacteria</taxon>
        <taxon>Pseudomonadati</taxon>
        <taxon>Pseudomonadota</taxon>
        <taxon>Gammaproteobacteria</taxon>
        <taxon>Alteromonadales</taxon>
        <taxon>Idiomarinaceae</taxon>
        <taxon>Aliidiomarina</taxon>
    </lineage>
</organism>
<dbReference type="GO" id="GO:0005737">
    <property type="term" value="C:cytoplasm"/>
    <property type="evidence" value="ECO:0007669"/>
    <property type="project" value="UniProtKB-SubCell"/>
</dbReference>
<dbReference type="CDD" id="cd01556">
    <property type="entry name" value="EPSP_synthase"/>
    <property type="match status" value="1"/>
</dbReference>
<comment type="pathway">
    <text evidence="1 8">Metabolic intermediate biosynthesis; chorismate biosynthesis; chorismate from D-erythrose 4-phosphate and phosphoenolpyruvate: step 6/7.</text>
</comment>
<feature type="binding site" evidence="8">
    <location>
        <position position="173"/>
    </location>
    <ligand>
        <name>3-phosphoshikimate</name>
        <dbReference type="ChEBI" id="CHEBI:145989"/>
    </ligand>
</feature>
<comment type="similarity">
    <text evidence="2 8">Belongs to the EPSP synthase family.</text>
</comment>